<dbReference type="PANTHER" id="PTHR30055:SF234">
    <property type="entry name" value="HTH-TYPE TRANSCRIPTIONAL REGULATOR BETI"/>
    <property type="match status" value="1"/>
</dbReference>
<dbReference type="Proteomes" id="UP000746471">
    <property type="component" value="Unassembled WGS sequence"/>
</dbReference>
<dbReference type="InterPro" id="IPR001647">
    <property type="entry name" value="HTH_TetR"/>
</dbReference>
<proteinExistence type="predicted"/>
<dbReference type="PROSITE" id="PS50977">
    <property type="entry name" value="HTH_TETR_2"/>
    <property type="match status" value="1"/>
</dbReference>
<evidence type="ECO:0000313" key="7">
    <source>
        <dbReference type="Proteomes" id="UP000746471"/>
    </source>
</evidence>
<dbReference type="InterPro" id="IPR009057">
    <property type="entry name" value="Homeodomain-like_sf"/>
</dbReference>
<feature type="DNA-binding region" description="H-T-H motif" evidence="4">
    <location>
        <begin position="32"/>
        <end position="51"/>
    </location>
</feature>
<organism evidence="6 7">
    <name type="scientific">Fusibacter paucivorans</name>
    <dbReference type="NCBI Taxonomy" id="76009"/>
    <lineage>
        <taxon>Bacteria</taxon>
        <taxon>Bacillati</taxon>
        <taxon>Bacillota</taxon>
        <taxon>Clostridia</taxon>
        <taxon>Eubacteriales</taxon>
        <taxon>Eubacteriales Family XII. Incertae Sedis</taxon>
        <taxon>Fusibacter</taxon>
    </lineage>
</organism>
<evidence type="ECO:0000259" key="5">
    <source>
        <dbReference type="PROSITE" id="PS50977"/>
    </source>
</evidence>
<evidence type="ECO:0000256" key="1">
    <source>
        <dbReference type="ARBA" id="ARBA00023015"/>
    </source>
</evidence>
<dbReference type="InterPro" id="IPR050109">
    <property type="entry name" value="HTH-type_TetR-like_transc_reg"/>
</dbReference>
<evidence type="ECO:0000256" key="2">
    <source>
        <dbReference type="ARBA" id="ARBA00023125"/>
    </source>
</evidence>
<keyword evidence="7" id="KW-1185">Reference proteome</keyword>
<evidence type="ECO:0000313" key="6">
    <source>
        <dbReference type="EMBL" id="MBS7527965.1"/>
    </source>
</evidence>
<evidence type="ECO:0000256" key="4">
    <source>
        <dbReference type="PROSITE-ProRule" id="PRU00335"/>
    </source>
</evidence>
<dbReference type="PRINTS" id="PR00455">
    <property type="entry name" value="HTHTETR"/>
</dbReference>
<dbReference type="Pfam" id="PF00440">
    <property type="entry name" value="TetR_N"/>
    <property type="match status" value="1"/>
</dbReference>
<dbReference type="Gene3D" id="1.10.357.10">
    <property type="entry name" value="Tetracycline Repressor, domain 2"/>
    <property type="match status" value="1"/>
</dbReference>
<feature type="domain" description="HTH tetR-type" evidence="5">
    <location>
        <begin position="9"/>
        <end position="69"/>
    </location>
</feature>
<comment type="caution">
    <text evidence="6">The sequence shown here is derived from an EMBL/GenBank/DDBJ whole genome shotgun (WGS) entry which is preliminary data.</text>
</comment>
<name>A0ABS5PS18_9FIRM</name>
<sequence>MIKERMSREDRLVAIRQIAADVFLKKGYRFTTMEDIVQATGLSKGGLYYYYKNTSEILIDIMDRGNVTFVETNDYFKALAKEEDQEVALEIMLSAIIEKFSVATDSRKLYLMFCAEVMYDSAIREAFNRLENDFFKKLSNVTKRDMCGENEPLRLISRMVNILLMGQNLFEDKTLFINREETFRQFFRPLLRDALSKANQLKDSEI</sequence>
<reference evidence="6 7" key="1">
    <citation type="submission" date="2021-05" db="EMBL/GenBank/DDBJ databases">
        <title>Fusibacter ferrireducens sp. nov., an anaerobic, sulfur- and Fe-reducing bacterium isolated from the mangrove sediment.</title>
        <authorList>
            <person name="Qiu D."/>
        </authorList>
    </citation>
    <scope>NUCLEOTIDE SEQUENCE [LARGE SCALE GENOMIC DNA]</scope>
    <source>
        <strain evidence="6 7">DSM 12116</strain>
    </source>
</reference>
<keyword evidence="3" id="KW-0804">Transcription</keyword>
<dbReference type="PANTHER" id="PTHR30055">
    <property type="entry name" value="HTH-TYPE TRANSCRIPTIONAL REGULATOR RUTR"/>
    <property type="match status" value="1"/>
</dbReference>
<dbReference type="SUPFAM" id="SSF46689">
    <property type="entry name" value="Homeodomain-like"/>
    <property type="match status" value="1"/>
</dbReference>
<dbReference type="RefSeq" id="WP_213237826.1">
    <property type="nucleotide sequence ID" value="NZ_JAHBCL010000028.1"/>
</dbReference>
<dbReference type="EMBL" id="JAHBCL010000028">
    <property type="protein sequence ID" value="MBS7527965.1"/>
    <property type="molecule type" value="Genomic_DNA"/>
</dbReference>
<evidence type="ECO:0000256" key="3">
    <source>
        <dbReference type="ARBA" id="ARBA00023163"/>
    </source>
</evidence>
<protein>
    <submittedName>
        <fullName evidence="6">TetR/AcrR family transcriptional regulator</fullName>
    </submittedName>
</protein>
<gene>
    <name evidence="6" type="ORF">KHM83_14865</name>
</gene>
<keyword evidence="1" id="KW-0805">Transcription regulation</keyword>
<accession>A0ABS5PS18</accession>
<keyword evidence="2 4" id="KW-0238">DNA-binding</keyword>